<organism evidence="2 3">
    <name type="scientific">Psychrobacter saeujeotis</name>
    <dbReference type="NCBI Taxonomy" id="3143436"/>
    <lineage>
        <taxon>Bacteria</taxon>
        <taxon>Pseudomonadati</taxon>
        <taxon>Pseudomonadota</taxon>
        <taxon>Gammaproteobacteria</taxon>
        <taxon>Moraxellales</taxon>
        <taxon>Moraxellaceae</taxon>
        <taxon>Psychrobacter</taxon>
    </lineage>
</organism>
<dbReference type="PIRSF" id="PIRSF004681">
    <property type="entry name" value="UCP004681"/>
    <property type="match status" value="1"/>
</dbReference>
<evidence type="ECO:0000313" key="3">
    <source>
        <dbReference type="Proteomes" id="UP001461960"/>
    </source>
</evidence>
<dbReference type="PROSITE" id="PS01314">
    <property type="entry name" value="UPF0047"/>
    <property type="match status" value="1"/>
</dbReference>
<comment type="caution">
    <text evidence="2">The sequence shown here is derived from an EMBL/GenBank/DDBJ whole genome shotgun (WGS) entry which is preliminary data.</text>
</comment>
<evidence type="ECO:0000256" key="1">
    <source>
        <dbReference type="ARBA" id="ARBA00005534"/>
    </source>
</evidence>
<proteinExistence type="inferred from homology"/>
<protein>
    <submittedName>
        <fullName evidence="2">Secondary thiamine-phosphate synthase enzyme YjbQ</fullName>
    </submittedName>
</protein>
<dbReference type="NCBIfam" id="TIGR00149">
    <property type="entry name" value="TIGR00149_YjbQ"/>
    <property type="match status" value="1"/>
</dbReference>
<gene>
    <name evidence="2" type="ORF">AAIR29_01170</name>
</gene>
<name>A0ABU9X4B4_9GAMM</name>
<dbReference type="Gene3D" id="2.60.120.460">
    <property type="entry name" value="YjbQ-like"/>
    <property type="match status" value="1"/>
</dbReference>
<dbReference type="Pfam" id="PF01894">
    <property type="entry name" value="YjbQ"/>
    <property type="match status" value="1"/>
</dbReference>
<reference evidence="2 3" key="1">
    <citation type="submission" date="2024-05" db="EMBL/GenBank/DDBJ databases">
        <authorList>
            <person name="Kim H.-Y."/>
            <person name="Kim E."/>
            <person name="Cai Y."/>
            <person name="Yang S.-M."/>
            <person name="Lee W."/>
        </authorList>
    </citation>
    <scope>NUCLEOTIDE SEQUENCE [LARGE SCALE GENOMIC DNA]</scope>
    <source>
        <strain evidence="2 3">FBL11</strain>
    </source>
</reference>
<comment type="similarity">
    <text evidence="1">Belongs to the UPF0047 family.</text>
</comment>
<accession>A0ABU9X4B4</accession>
<dbReference type="EMBL" id="JBDGHN010000002">
    <property type="protein sequence ID" value="MEN2750234.1"/>
    <property type="molecule type" value="Genomic_DNA"/>
</dbReference>
<dbReference type="Proteomes" id="UP001461960">
    <property type="component" value="Unassembled WGS sequence"/>
</dbReference>
<dbReference type="RefSeq" id="WP_299217510.1">
    <property type="nucleotide sequence ID" value="NZ_JBDGHN010000002.1"/>
</dbReference>
<keyword evidence="3" id="KW-1185">Reference proteome</keyword>
<sequence length="145" mass="16121">MPYHQTTLTLPAYARGIHIITPMIEDALRKLMPNSPKAGLVHLFLQHTSASLTINENADPDVRLDTEDWLNKIAPANQPEYRHTLEGADDLPAHFKSIMLGVSLTVPLINGVLGLGTWQGIYLCEHRDNLDKYGGQRQLVITVST</sequence>
<evidence type="ECO:0000313" key="2">
    <source>
        <dbReference type="EMBL" id="MEN2750234.1"/>
    </source>
</evidence>
<dbReference type="InterPro" id="IPR035917">
    <property type="entry name" value="YjbQ-like_sf"/>
</dbReference>
<dbReference type="SUPFAM" id="SSF111038">
    <property type="entry name" value="YjbQ-like"/>
    <property type="match status" value="1"/>
</dbReference>
<dbReference type="InterPro" id="IPR001602">
    <property type="entry name" value="UPF0047_YjbQ-like"/>
</dbReference>
<dbReference type="PANTHER" id="PTHR30615">
    <property type="entry name" value="UNCHARACTERIZED PROTEIN YJBQ-RELATED"/>
    <property type="match status" value="1"/>
</dbReference>
<dbReference type="PANTHER" id="PTHR30615:SF8">
    <property type="entry name" value="UPF0047 PROTEIN C4A8.02C"/>
    <property type="match status" value="1"/>
</dbReference>